<accession>A0AAD3TFP7</accession>
<comment type="caution">
    <text evidence="1">The sequence shown here is derived from an EMBL/GenBank/DDBJ whole genome shotgun (WGS) entry which is preliminary data.</text>
</comment>
<organism evidence="1 2">
    <name type="scientific">Nepenthes gracilis</name>
    <name type="common">Slender pitcher plant</name>
    <dbReference type="NCBI Taxonomy" id="150966"/>
    <lineage>
        <taxon>Eukaryota</taxon>
        <taxon>Viridiplantae</taxon>
        <taxon>Streptophyta</taxon>
        <taxon>Embryophyta</taxon>
        <taxon>Tracheophyta</taxon>
        <taxon>Spermatophyta</taxon>
        <taxon>Magnoliopsida</taxon>
        <taxon>eudicotyledons</taxon>
        <taxon>Gunneridae</taxon>
        <taxon>Pentapetalae</taxon>
        <taxon>Caryophyllales</taxon>
        <taxon>Nepenthaceae</taxon>
        <taxon>Nepenthes</taxon>
    </lineage>
</organism>
<evidence type="ECO:0000313" key="1">
    <source>
        <dbReference type="EMBL" id="GMH27951.1"/>
    </source>
</evidence>
<gene>
    <name evidence="1" type="ORF">Nepgr_029794</name>
</gene>
<name>A0AAD3TFP7_NEPGR</name>
<dbReference type="EMBL" id="BSYO01000033">
    <property type="protein sequence ID" value="GMH27951.1"/>
    <property type="molecule type" value="Genomic_DNA"/>
</dbReference>
<dbReference type="Proteomes" id="UP001279734">
    <property type="component" value="Unassembled WGS sequence"/>
</dbReference>
<reference evidence="1" key="1">
    <citation type="submission" date="2023-05" db="EMBL/GenBank/DDBJ databases">
        <title>Nepenthes gracilis genome sequencing.</title>
        <authorList>
            <person name="Fukushima K."/>
        </authorList>
    </citation>
    <scope>NUCLEOTIDE SEQUENCE</scope>
    <source>
        <strain evidence="1">SING2019-196</strain>
    </source>
</reference>
<sequence length="127" mass="14176">MCGKYVAAYGDYFAEICPTRCAISSVCSSLSAALPLPSPSSPRQIYKSALLGVRFRERIPFKEFFLQHALDLKKDSKTNLLLKILNPFTITHRSIIVSSSERSFDNEREHACKNSLKGYGCLHACSL</sequence>
<keyword evidence="2" id="KW-1185">Reference proteome</keyword>
<evidence type="ECO:0000313" key="2">
    <source>
        <dbReference type="Proteomes" id="UP001279734"/>
    </source>
</evidence>
<proteinExistence type="predicted"/>
<protein>
    <submittedName>
        <fullName evidence="1">Uncharacterized protein</fullName>
    </submittedName>
</protein>
<dbReference type="AlphaFoldDB" id="A0AAD3TFP7"/>